<proteinExistence type="inferred from homology"/>
<evidence type="ECO:0000313" key="16">
    <source>
        <dbReference type="Proteomes" id="UP000237684"/>
    </source>
</evidence>
<feature type="domain" description="CNNM transmembrane" evidence="14">
    <location>
        <begin position="1"/>
        <end position="198"/>
    </location>
</feature>
<feature type="transmembrane region" description="Helical" evidence="11">
    <location>
        <begin position="63"/>
        <end position="85"/>
    </location>
</feature>
<dbReference type="EMBL" id="NIGF01000007">
    <property type="protein sequence ID" value="PQV64063.1"/>
    <property type="molecule type" value="Genomic_DNA"/>
</dbReference>
<dbReference type="InterPro" id="IPR000644">
    <property type="entry name" value="CBS_dom"/>
</dbReference>
<feature type="transmembrane region" description="Helical" evidence="11">
    <location>
        <begin position="133"/>
        <end position="155"/>
    </location>
</feature>
<evidence type="ECO:0000259" key="13">
    <source>
        <dbReference type="PROSITE" id="PS51371"/>
    </source>
</evidence>
<dbReference type="OrthoDB" id="9798188at2"/>
<dbReference type="Gene3D" id="3.10.580.10">
    <property type="entry name" value="CBS-domain"/>
    <property type="match status" value="1"/>
</dbReference>
<sequence>MFPLLPFLLFVCLLLVGLFAASEAALAATNRVRLRHLLRLQSSDDQSAAGFLSSELSGDTQNFIATVTIAANIPLVAAASLALWAGWERYGAATAALISAAIALVAVALFQIAPRLLVSAPGALEKLWWVRPARIFVAILRPIVALMLWLGRLILAPTGLLDAAKATSEEQSNDEEIRDLVEAADAGGALEETRELIESIFTFGDTRLHEVMIPRPDIVSLPQTATPAQVMATFEETGLSRLPLYEDSIDRVAGILHIKDVLACLGEGKGEFSPLELLRAPLYLPESQKIDGALAAMRAQKTHLAIVIDEFGGTAGLLTVEDILEELVGEIADEHDRREEEPLVILDEQTALVDARFHTDDLATRWNLPLQTLEFDTVGGFMLEKLGRELRVGDRLEVAGAQLTVHSMRGRRPRKIMIVKRAEPESEA</sequence>
<evidence type="ECO:0000256" key="8">
    <source>
        <dbReference type="ARBA" id="ARBA00023136"/>
    </source>
</evidence>
<dbReference type="InterPro" id="IPR036318">
    <property type="entry name" value="FAD-bd_PCMH-like_sf"/>
</dbReference>
<evidence type="ECO:0000256" key="1">
    <source>
        <dbReference type="ARBA" id="ARBA00004651"/>
    </source>
</evidence>
<evidence type="ECO:0000259" key="14">
    <source>
        <dbReference type="PROSITE" id="PS51846"/>
    </source>
</evidence>
<feature type="chain" id="PRO_5015647264" evidence="12">
    <location>
        <begin position="28"/>
        <end position="428"/>
    </location>
</feature>
<accession>A0A2S8STD3</accession>
<dbReference type="InterPro" id="IPR005170">
    <property type="entry name" value="Transptr-assoc_dom"/>
</dbReference>
<dbReference type="InterPro" id="IPR044751">
    <property type="entry name" value="Ion_transp-like_CBS"/>
</dbReference>
<keyword evidence="6 10" id="KW-1133">Transmembrane helix</keyword>
<organism evidence="15 16">
    <name type="scientific">Abditibacterium utsteinense</name>
    <dbReference type="NCBI Taxonomy" id="1960156"/>
    <lineage>
        <taxon>Bacteria</taxon>
        <taxon>Pseudomonadati</taxon>
        <taxon>Abditibacteriota</taxon>
        <taxon>Abditibacteriia</taxon>
        <taxon>Abditibacteriales</taxon>
        <taxon>Abditibacteriaceae</taxon>
        <taxon>Abditibacterium</taxon>
    </lineage>
</organism>
<comment type="caution">
    <text evidence="15">The sequence shown here is derived from an EMBL/GenBank/DDBJ whole genome shotgun (WGS) entry which is preliminary data.</text>
</comment>
<dbReference type="Gene3D" id="3.30.465.10">
    <property type="match status" value="1"/>
</dbReference>
<dbReference type="SUPFAM" id="SSF56176">
    <property type="entry name" value="FAD-binding/transporter-associated domain-like"/>
    <property type="match status" value="1"/>
</dbReference>
<name>A0A2S8STD3_9BACT</name>
<dbReference type="PANTHER" id="PTHR22777">
    <property type="entry name" value="HEMOLYSIN-RELATED"/>
    <property type="match status" value="1"/>
</dbReference>
<dbReference type="InterPro" id="IPR016169">
    <property type="entry name" value="FAD-bd_PCMH_sub2"/>
</dbReference>
<dbReference type="SUPFAM" id="SSF54631">
    <property type="entry name" value="CBS-domain pair"/>
    <property type="match status" value="1"/>
</dbReference>
<comment type="similarity">
    <text evidence="2">Belongs to the UPF0053 family.</text>
</comment>
<dbReference type="SMART" id="SM01091">
    <property type="entry name" value="CorC_HlyC"/>
    <property type="match status" value="1"/>
</dbReference>
<comment type="subcellular location">
    <subcellularLocation>
        <location evidence="1">Cell membrane</location>
        <topology evidence="1">Multi-pass membrane protein</topology>
    </subcellularLocation>
</comment>
<dbReference type="CDD" id="cd04590">
    <property type="entry name" value="CBS_pair_CorC_HlyC_assoc"/>
    <property type="match status" value="1"/>
</dbReference>
<keyword evidence="4 10" id="KW-0812">Transmembrane</keyword>
<feature type="domain" description="CBS" evidence="13">
    <location>
        <begin position="277"/>
        <end position="334"/>
    </location>
</feature>
<dbReference type="GO" id="GO:0005886">
    <property type="term" value="C:plasma membrane"/>
    <property type="evidence" value="ECO:0007669"/>
    <property type="project" value="UniProtKB-SubCell"/>
</dbReference>
<dbReference type="PROSITE" id="PS51846">
    <property type="entry name" value="CNNM"/>
    <property type="match status" value="1"/>
</dbReference>
<evidence type="ECO:0000256" key="5">
    <source>
        <dbReference type="ARBA" id="ARBA00022737"/>
    </source>
</evidence>
<evidence type="ECO:0000256" key="3">
    <source>
        <dbReference type="ARBA" id="ARBA00022475"/>
    </source>
</evidence>
<dbReference type="FunFam" id="3.10.580.10:FF:000002">
    <property type="entry name" value="Magnesium/cobalt efflux protein CorC"/>
    <property type="match status" value="1"/>
</dbReference>
<feature type="signal peptide" evidence="12">
    <location>
        <begin position="1"/>
        <end position="27"/>
    </location>
</feature>
<evidence type="ECO:0000256" key="11">
    <source>
        <dbReference type="SAM" id="Phobius"/>
    </source>
</evidence>
<dbReference type="GO" id="GO:0050660">
    <property type="term" value="F:flavin adenine dinucleotide binding"/>
    <property type="evidence" value="ECO:0007669"/>
    <property type="project" value="InterPro"/>
</dbReference>
<dbReference type="PANTHER" id="PTHR22777:SF32">
    <property type="entry name" value="UPF0053 INNER MEMBRANE PROTEIN YFJD"/>
    <property type="match status" value="1"/>
</dbReference>
<gene>
    <name evidence="15" type="ORF">B1R32_10788</name>
</gene>
<reference evidence="15 16" key="1">
    <citation type="journal article" date="2018" name="Syst. Appl. Microbiol.">
        <title>Abditibacterium utsteinense sp. nov., the first cultivated member of candidate phylum FBP, isolated from ice-free Antarctic soil samples.</title>
        <authorList>
            <person name="Tahon G."/>
            <person name="Tytgat B."/>
            <person name="Lebbe L."/>
            <person name="Carlier A."/>
            <person name="Willems A."/>
        </authorList>
    </citation>
    <scope>NUCLEOTIDE SEQUENCE [LARGE SCALE GENOMIC DNA]</scope>
    <source>
        <strain evidence="15 16">LMG 29911</strain>
    </source>
</reference>
<keyword evidence="7 9" id="KW-0129">CBS domain</keyword>
<dbReference type="PROSITE" id="PS51371">
    <property type="entry name" value="CBS"/>
    <property type="match status" value="2"/>
</dbReference>
<keyword evidence="12" id="KW-0732">Signal</keyword>
<evidence type="ECO:0000256" key="7">
    <source>
        <dbReference type="ARBA" id="ARBA00023122"/>
    </source>
</evidence>
<keyword evidence="8 10" id="KW-0472">Membrane</keyword>
<evidence type="ECO:0000313" key="15">
    <source>
        <dbReference type="EMBL" id="PQV64063.1"/>
    </source>
</evidence>
<evidence type="ECO:0000256" key="2">
    <source>
        <dbReference type="ARBA" id="ARBA00006337"/>
    </source>
</evidence>
<keyword evidence="3" id="KW-1003">Cell membrane</keyword>
<dbReference type="Pfam" id="PF00571">
    <property type="entry name" value="CBS"/>
    <property type="match status" value="2"/>
</dbReference>
<keyword evidence="5" id="KW-0677">Repeat</keyword>
<dbReference type="SMART" id="SM00116">
    <property type="entry name" value="CBS"/>
    <property type="match status" value="2"/>
</dbReference>
<dbReference type="InterPro" id="IPR002550">
    <property type="entry name" value="CNNM"/>
</dbReference>
<dbReference type="AlphaFoldDB" id="A0A2S8STD3"/>
<keyword evidence="16" id="KW-1185">Reference proteome</keyword>
<evidence type="ECO:0000256" key="6">
    <source>
        <dbReference type="ARBA" id="ARBA00022989"/>
    </source>
</evidence>
<evidence type="ECO:0000256" key="4">
    <source>
        <dbReference type="ARBA" id="ARBA00022692"/>
    </source>
</evidence>
<evidence type="ECO:0000256" key="10">
    <source>
        <dbReference type="PROSITE-ProRule" id="PRU01193"/>
    </source>
</evidence>
<feature type="transmembrane region" description="Helical" evidence="11">
    <location>
        <begin position="92"/>
        <end position="113"/>
    </location>
</feature>
<dbReference type="InterPro" id="IPR046342">
    <property type="entry name" value="CBS_dom_sf"/>
</dbReference>
<feature type="domain" description="CBS" evidence="13">
    <location>
        <begin position="212"/>
        <end position="271"/>
    </location>
</feature>
<dbReference type="InParanoid" id="A0A2S8STD3"/>
<evidence type="ECO:0000256" key="12">
    <source>
        <dbReference type="SAM" id="SignalP"/>
    </source>
</evidence>
<dbReference type="Pfam" id="PF03471">
    <property type="entry name" value="CorC_HlyC"/>
    <property type="match status" value="1"/>
</dbReference>
<evidence type="ECO:0000256" key="9">
    <source>
        <dbReference type="PROSITE-ProRule" id="PRU00703"/>
    </source>
</evidence>
<dbReference type="Pfam" id="PF01595">
    <property type="entry name" value="CNNM"/>
    <property type="match status" value="1"/>
</dbReference>
<protein>
    <submittedName>
        <fullName evidence="15">CBS domain pair family protein</fullName>
    </submittedName>
</protein>
<dbReference type="Proteomes" id="UP000237684">
    <property type="component" value="Unassembled WGS sequence"/>
</dbReference>